<dbReference type="Proteomes" id="UP000569914">
    <property type="component" value="Unassembled WGS sequence"/>
</dbReference>
<evidence type="ECO:0000313" key="3">
    <source>
        <dbReference type="EMBL" id="NYE72264.1"/>
    </source>
</evidence>
<protein>
    <submittedName>
        <fullName evidence="3">Histidine triad (HIT) family protein</fullName>
    </submittedName>
</protein>
<dbReference type="GO" id="GO:0009150">
    <property type="term" value="P:purine ribonucleotide metabolic process"/>
    <property type="evidence" value="ECO:0007669"/>
    <property type="project" value="TreeGrafter"/>
</dbReference>
<dbReference type="SUPFAM" id="SSF54197">
    <property type="entry name" value="HIT-like"/>
    <property type="match status" value="1"/>
</dbReference>
<gene>
    <name evidence="3" type="ORF">BKA15_003593</name>
</gene>
<evidence type="ECO:0000313" key="4">
    <source>
        <dbReference type="Proteomes" id="UP000569914"/>
    </source>
</evidence>
<feature type="domain" description="HIT" evidence="2">
    <location>
        <begin position="6"/>
        <end position="115"/>
    </location>
</feature>
<feature type="short sequence motif" description="Histidine triad motif" evidence="1">
    <location>
        <begin position="100"/>
        <end position="104"/>
    </location>
</feature>
<keyword evidence="4" id="KW-1185">Reference proteome</keyword>
<accession>A0A7Y9I8H7</accession>
<dbReference type="PANTHER" id="PTHR47670:SF1">
    <property type="entry name" value="ADENYLYLSULFATASE HINT3"/>
    <property type="match status" value="1"/>
</dbReference>
<comment type="caution">
    <text evidence="3">The sequence shown here is derived from an EMBL/GenBank/DDBJ whole genome shotgun (WGS) entry which is preliminary data.</text>
</comment>
<proteinExistence type="predicted"/>
<dbReference type="InterPro" id="IPR036265">
    <property type="entry name" value="HIT-like_sf"/>
</dbReference>
<sequence length="145" mass="15738">MSRPCVFCSLLHDEGPATWLHRGDHASALLPLPSGRLAPGHTLVIPSEHVLGVQDAPAEVLRDTVLLVQRVARSLTTALDAAGVNVLNASGPHTGQSVEHLHFHVVPRWEGDGLDTWLQGRSSRMVADDWLHTVRSALRDSLSQN</sequence>
<dbReference type="EMBL" id="JACCBU010000001">
    <property type="protein sequence ID" value="NYE72264.1"/>
    <property type="molecule type" value="Genomic_DNA"/>
</dbReference>
<dbReference type="RefSeq" id="WP_179752940.1">
    <property type="nucleotide sequence ID" value="NZ_JACCBU010000001.1"/>
</dbReference>
<reference evidence="3 4" key="1">
    <citation type="submission" date="2020-07" db="EMBL/GenBank/DDBJ databases">
        <title>Sequencing the genomes of 1000 actinobacteria strains.</title>
        <authorList>
            <person name="Klenk H.-P."/>
        </authorList>
    </citation>
    <scope>NUCLEOTIDE SEQUENCE [LARGE SCALE GENOMIC DNA]</scope>
    <source>
        <strain evidence="3 4">DSM 22083</strain>
    </source>
</reference>
<dbReference type="AlphaFoldDB" id="A0A7Y9I8H7"/>
<evidence type="ECO:0000256" key="1">
    <source>
        <dbReference type="PROSITE-ProRule" id="PRU00464"/>
    </source>
</evidence>
<name>A0A7Y9I8H7_9ACTN</name>
<dbReference type="GO" id="GO:0047627">
    <property type="term" value="F:adenylylsulfatase activity"/>
    <property type="evidence" value="ECO:0007669"/>
    <property type="project" value="TreeGrafter"/>
</dbReference>
<dbReference type="PANTHER" id="PTHR47670">
    <property type="entry name" value="ADENYLYLSULFATASE HINT3"/>
    <property type="match status" value="1"/>
</dbReference>
<organism evidence="3 4">
    <name type="scientific">Microlunatus parietis</name>
    <dbReference type="NCBI Taxonomy" id="682979"/>
    <lineage>
        <taxon>Bacteria</taxon>
        <taxon>Bacillati</taxon>
        <taxon>Actinomycetota</taxon>
        <taxon>Actinomycetes</taxon>
        <taxon>Propionibacteriales</taxon>
        <taxon>Propionibacteriaceae</taxon>
        <taxon>Microlunatus</taxon>
    </lineage>
</organism>
<dbReference type="Gene3D" id="3.30.428.10">
    <property type="entry name" value="HIT-like"/>
    <property type="match status" value="1"/>
</dbReference>
<dbReference type="Pfam" id="PF01230">
    <property type="entry name" value="HIT"/>
    <property type="match status" value="1"/>
</dbReference>
<dbReference type="PROSITE" id="PS51084">
    <property type="entry name" value="HIT_2"/>
    <property type="match status" value="1"/>
</dbReference>
<dbReference type="InterPro" id="IPR011146">
    <property type="entry name" value="HIT-like"/>
</dbReference>
<evidence type="ECO:0000259" key="2">
    <source>
        <dbReference type="PROSITE" id="PS51084"/>
    </source>
</evidence>
<dbReference type="GO" id="GO:0006790">
    <property type="term" value="P:sulfur compound metabolic process"/>
    <property type="evidence" value="ECO:0007669"/>
    <property type="project" value="TreeGrafter"/>
</dbReference>